<feature type="signal peptide" evidence="9">
    <location>
        <begin position="1"/>
        <end position="24"/>
    </location>
</feature>
<evidence type="ECO:0000313" key="12">
    <source>
        <dbReference type="RefSeq" id="XP_009784606.1"/>
    </source>
</evidence>
<keyword evidence="11" id="KW-1185">Reference proteome</keyword>
<dbReference type="RefSeq" id="XP_009784606.1">
    <property type="nucleotide sequence ID" value="XM_009786304.1"/>
</dbReference>
<feature type="compositionally biased region" description="Low complexity" evidence="7">
    <location>
        <begin position="627"/>
        <end position="643"/>
    </location>
</feature>
<keyword evidence="5 8" id="KW-1133">Transmembrane helix</keyword>
<dbReference type="InterPro" id="IPR013210">
    <property type="entry name" value="LRR_N_plant-typ"/>
</dbReference>
<dbReference type="InterPro" id="IPR001611">
    <property type="entry name" value="Leu-rich_rpt"/>
</dbReference>
<dbReference type="Pfam" id="PF08263">
    <property type="entry name" value="LRRNT_2"/>
    <property type="match status" value="1"/>
</dbReference>
<keyword evidence="9" id="KW-0732">Signal</keyword>
<dbReference type="Gene3D" id="1.10.510.10">
    <property type="entry name" value="Transferase(Phosphotransferase) domain 1"/>
    <property type="match status" value="1"/>
</dbReference>
<dbReference type="SUPFAM" id="SSF52058">
    <property type="entry name" value="L domain-like"/>
    <property type="match status" value="1"/>
</dbReference>
<dbReference type="Pfam" id="PF07714">
    <property type="entry name" value="PK_Tyr_Ser-Thr"/>
    <property type="match status" value="1"/>
</dbReference>
<proteinExistence type="predicted"/>
<dbReference type="InterPro" id="IPR001245">
    <property type="entry name" value="Ser-Thr/Tyr_kinase_cat_dom"/>
</dbReference>
<dbReference type="InterPro" id="IPR011009">
    <property type="entry name" value="Kinase-like_dom_sf"/>
</dbReference>
<evidence type="ECO:0000259" key="10">
    <source>
        <dbReference type="PROSITE" id="PS50011"/>
    </source>
</evidence>
<dbReference type="FunFam" id="3.30.200.20:FF:000433">
    <property type="entry name" value="Predicted protein"/>
    <property type="match status" value="1"/>
</dbReference>
<dbReference type="FunFam" id="1.10.510.10:FF:000448">
    <property type="entry name" value="Putative LRR receptor-like serine/threonine-protein kinase"/>
    <property type="match status" value="1"/>
</dbReference>
<sequence>MLQDFMGTQFKAILFLLFFYSVLAKQNQLSSNLEYQDLLNLRSSLGIRARDWPRKSDPCSNWTGIVCNNGKVTSIKLTGVRRSHKGSLFPQFAVDSLANFTQLTSFNSSGFILLGPIPDWFGQRLSQLKELDLSSSSILGSLPPSLGSMIKLTSLSLSSNSITGSLNQRSSEDCRKFYADRGLVFVNGSTNGTSQTPAQRSSKSGHTRLLIMVGVFGGLGVLMLLALAILLFLKICYTGNSNERGTSNVSPVVEGDNHAPVKFSSDISGSVESFTYEQILQATSNLNETNLIKHGHTGDIFRGILEGGVPIVIKKVSLLQSEKESYKLELDLLNWITHHRFVPLLGHCLEHESEKFLVYKYMRNGDLFSLLSRDTDLGDENRQSLDWITRLKIAIGTAEGLAYLHHECNPPLVHRDVQASSILLDDKFEVRLGSLSEVCTQEGDNHNLITKFFHMPKNAEGDPTGSSFTSCTYDVYCFGKVLLELVTGKVGISQSDDASTKEWLNKFLPFITIREKELVANIVDPSLILDEDLLEEMWAVAIVAKACLHPRPSKRPEMRRVLKALENPFKVVREGSFNSTRLRTTSLRRSWSVAFLGNWHHSSQDSINASGQTSKEGINLRQSGRVGSHSHSSGNERSSSCKRSSSEIFPEPQETLDIERQDMN</sequence>
<evidence type="ECO:0000256" key="5">
    <source>
        <dbReference type="ARBA" id="ARBA00022989"/>
    </source>
</evidence>
<feature type="transmembrane region" description="Helical" evidence="8">
    <location>
        <begin position="209"/>
        <end position="233"/>
    </location>
</feature>
<dbReference type="InterPro" id="IPR032675">
    <property type="entry name" value="LRR_dom_sf"/>
</dbReference>
<evidence type="ECO:0000313" key="11">
    <source>
        <dbReference type="Proteomes" id="UP000189701"/>
    </source>
</evidence>
<dbReference type="AlphaFoldDB" id="A0A1U7X4J0"/>
<dbReference type="InterPro" id="IPR051824">
    <property type="entry name" value="LRR_Rcpt-Like_S/T_Kinase"/>
</dbReference>
<dbReference type="GO" id="GO:0005524">
    <property type="term" value="F:ATP binding"/>
    <property type="evidence" value="ECO:0007669"/>
    <property type="project" value="InterPro"/>
</dbReference>
<evidence type="ECO:0000256" key="7">
    <source>
        <dbReference type="SAM" id="MobiDB-lite"/>
    </source>
</evidence>
<reference evidence="12" key="2">
    <citation type="submission" date="2025-08" db="UniProtKB">
        <authorList>
            <consortium name="RefSeq"/>
        </authorList>
    </citation>
    <scope>IDENTIFICATION</scope>
    <source>
        <tissue evidence="12">Leaf</tissue>
    </source>
</reference>
<feature type="chain" id="PRO_5010524537" evidence="9">
    <location>
        <begin position="25"/>
        <end position="664"/>
    </location>
</feature>
<dbReference type="Gene3D" id="3.80.10.10">
    <property type="entry name" value="Ribonuclease Inhibitor"/>
    <property type="match status" value="1"/>
</dbReference>
<keyword evidence="3 8" id="KW-0812">Transmembrane</keyword>
<evidence type="ECO:0000256" key="3">
    <source>
        <dbReference type="ARBA" id="ARBA00022692"/>
    </source>
</evidence>
<keyword evidence="4" id="KW-0677">Repeat</keyword>
<dbReference type="GO" id="GO:0016020">
    <property type="term" value="C:membrane"/>
    <property type="evidence" value="ECO:0007669"/>
    <property type="project" value="UniProtKB-SubCell"/>
</dbReference>
<dbReference type="Proteomes" id="UP000189701">
    <property type="component" value="Unplaced"/>
</dbReference>
<dbReference type="PROSITE" id="PS50011">
    <property type="entry name" value="PROTEIN_KINASE_DOM"/>
    <property type="match status" value="1"/>
</dbReference>
<evidence type="ECO:0000256" key="4">
    <source>
        <dbReference type="ARBA" id="ARBA00022737"/>
    </source>
</evidence>
<reference evidence="11" key="1">
    <citation type="journal article" date="2013" name="Genome Biol.">
        <title>Reference genomes and transcriptomes of Nicotiana sylvestris and Nicotiana tomentosiformis.</title>
        <authorList>
            <person name="Sierro N."/>
            <person name="Battey J.N."/>
            <person name="Ouadi S."/>
            <person name="Bovet L."/>
            <person name="Goepfert S."/>
            <person name="Bakaher N."/>
            <person name="Peitsch M.C."/>
            <person name="Ivanov N.V."/>
        </authorList>
    </citation>
    <scope>NUCLEOTIDE SEQUENCE [LARGE SCALE GENOMIC DNA]</scope>
</reference>
<evidence type="ECO:0000256" key="6">
    <source>
        <dbReference type="ARBA" id="ARBA00023136"/>
    </source>
</evidence>
<accession>A0A1U7X4J0</accession>
<dbReference type="InterPro" id="IPR000719">
    <property type="entry name" value="Prot_kinase_dom"/>
</dbReference>
<organism evidence="11 12">
    <name type="scientific">Nicotiana sylvestris</name>
    <name type="common">Wood tobacco</name>
    <name type="synonym">South American tobacco</name>
    <dbReference type="NCBI Taxonomy" id="4096"/>
    <lineage>
        <taxon>Eukaryota</taxon>
        <taxon>Viridiplantae</taxon>
        <taxon>Streptophyta</taxon>
        <taxon>Embryophyta</taxon>
        <taxon>Tracheophyta</taxon>
        <taxon>Spermatophyta</taxon>
        <taxon>Magnoliopsida</taxon>
        <taxon>eudicotyledons</taxon>
        <taxon>Gunneridae</taxon>
        <taxon>Pentapetalae</taxon>
        <taxon>asterids</taxon>
        <taxon>lamiids</taxon>
        <taxon>Solanales</taxon>
        <taxon>Solanaceae</taxon>
        <taxon>Nicotianoideae</taxon>
        <taxon>Nicotianeae</taxon>
        <taxon>Nicotiana</taxon>
    </lineage>
</organism>
<gene>
    <name evidence="12" type="primary">LOC104233003</name>
</gene>
<evidence type="ECO:0000256" key="8">
    <source>
        <dbReference type="SAM" id="Phobius"/>
    </source>
</evidence>
<protein>
    <submittedName>
        <fullName evidence="12">Probable LRR receptor-like serine/threonine-protein kinase At2g16250 isoform X2</fullName>
    </submittedName>
</protein>
<dbReference type="PANTHER" id="PTHR48006">
    <property type="entry name" value="LEUCINE-RICH REPEAT-CONTAINING PROTEIN DDB_G0281931-RELATED"/>
    <property type="match status" value="1"/>
</dbReference>
<keyword evidence="2" id="KW-0433">Leucine-rich repeat</keyword>
<name>A0A1U7X4J0_NICSY</name>
<keyword evidence="6 8" id="KW-0472">Membrane</keyword>
<dbReference type="GO" id="GO:0004672">
    <property type="term" value="F:protein kinase activity"/>
    <property type="evidence" value="ECO:0007669"/>
    <property type="project" value="InterPro"/>
</dbReference>
<feature type="domain" description="Protein kinase" evidence="10">
    <location>
        <begin position="286"/>
        <end position="570"/>
    </location>
</feature>
<dbReference type="PANTHER" id="PTHR48006:SF50">
    <property type="entry name" value="OS03G0724300 PROTEIN"/>
    <property type="match status" value="1"/>
</dbReference>
<evidence type="ECO:0000256" key="1">
    <source>
        <dbReference type="ARBA" id="ARBA00004479"/>
    </source>
</evidence>
<evidence type="ECO:0000256" key="2">
    <source>
        <dbReference type="ARBA" id="ARBA00022614"/>
    </source>
</evidence>
<comment type="subcellular location">
    <subcellularLocation>
        <location evidence="1">Membrane</location>
        <topology evidence="1">Single-pass type I membrane protein</topology>
    </subcellularLocation>
</comment>
<evidence type="ECO:0000256" key="9">
    <source>
        <dbReference type="SAM" id="SignalP"/>
    </source>
</evidence>
<dbReference type="Gene3D" id="3.30.200.20">
    <property type="entry name" value="Phosphorylase Kinase, domain 1"/>
    <property type="match status" value="1"/>
</dbReference>
<feature type="region of interest" description="Disordered" evidence="7">
    <location>
        <begin position="623"/>
        <end position="664"/>
    </location>
</feature>
<dbReference type="SUPFAM" id="SSF56112">
    <property type="entry name" value="Protein kinase-like (PK-like)"/>
    <property type="match status" value="1"/>
</dbReference>
<dbReference type="Pfam" id="PF00560">
    <property type="entry name" value="LRR_1"/>
    <property type="match status" value="1"/>
</dbReference>